<reference evidence="1 2" key="1">
    <citation type="submission" date="2015-10" db="EMBL/GenBank/DDBJ databases">
        <title>Metagenome-Assembled Genomes uncover a global brackish microbiome.</title>
        <authorList>
            <person name="Hugerth L.W."/>
            <person name="Larsson J."/>
            <person name="Alneberg J."/>
            <person name="Lindh M.V."/>
            <person name="Legrand C."/>
            <person name="Pinhassi J."/>
            <person name="Andersson A.F."/>
        </authorList>
    </citation>
    <scope>NUCLEOTIDE SEQUENCE [LARGE SCALE GENOMIC DNA]</scope>
    <source>
        <strain evidence="1">BACL6 MAG-120924-bin43</strain>
    </source>
</reference>
<dbReference type="AlphaFoldDB" id="A0A0R2QI57"/>
<dbReference type="EMBL" id="LIBJ01000061">
    <property type="protein sequence ID" value="KRO48800.1"/>
    <property type="molecule type" value="Genomic_DNA"/>
</dbReference>
<dbReference type="InterPro" id="IPR014710">
    <property type="entry name" value="RmlC-like_jellyroll"/>
</dbReference>
<dbReference type="Gene3D" id="2.60.120.10">
    <property type="entry name" value="Jelly Rolls"/>
    <property type="match status" value="1"/>
</dbReference>
<sequence length="118" mass="12695">MSGAMSKNPEIAGEKKDVPFATQFTVDMPSGSVTKGILQPGWKWSTHIKPMIGGELCQAPHFGVVIEGSLTILQDGVETICNAGDVLHATPGHDAWVNGNQTVVMYEFAQTNLFAHKK</sequence>
<protein>
    <recommendedName>
        <fullName evidence="3">Cupin</fullName>
    </recommendedName>
</protein>
<dbReference type="InterPro" id="IPR011051">
    <property type="entry name" value="RmlC_Cupin_sf"/>
</dbReference>
<gene>
    <name evidence="1" type="ORF">ABR75_08105</name>
</gene>
<comment type="caution">
    <text evidence="1">The sequence shown here is derived from an EMBL/GenBank/DDBJ whole genome shotgun (WGS) entry which is preliminary data.</text>
</comment>
<accession>A0A0R2QI57</accession>
<dbReference type="SUPFAM" id="SSF51182">
    <property type="entry name" value="RmlC-like cupins"/>
    <property type="match status" value="1"/>
</dbReference>
<dbReference type="Proteomes" id="UP000051017">
    <property type="component" value="Unassembled WGS sequence"/>
</dbReference>
<proteinExistence type="predicted"/>
<evidence type="ECO:0000313" key="2">
    <source>
        <dbReference type="Proteomes" id="UP000051017"/>
    </source>
</evidence>
<evidence type="ECO:0000313" key="1">
    <source>
        <dbReference type="EMBL" id="KRO48800.1"/>
    </source>
</evidence>
<evidence type="ECO:0008006" key="3">
    <source>
        <dbReference type="Google" id="ProtNLM"/>
    </source>
</evidence>
<name>A0A0R2QI57_9ACTN</name>
<dbReference type="CDD" id="cd06990">
    <property type="entry name" value="cupin_DUF861"/>
    <property type="match status" value="1"/>
</dbReference>
<organism evidence="1 2">
    <name type="scientific">Acidimicrobiia bacterium BACL6 MAG-120924-bin43</name>
    <dbReference type="NCBI Taxonomy" id="1655583"/>
    <lineage>
        <taxon>Bacteria</taxon>
        <taxon>Bacillati</taxon>
        <taxon>Actinomycetota</taxon>
        <taxon>Acidimicrobiia</taxon>
        <taxon>acIV cluster</taxon>
    </lineage>
</organism>